<dbReference type="GO" id="GO:0009279">
    <property type="term" value="C:cell outer membrane"/>
    <property type="evidence" value="ECO:0007669"/>
    <property type="project" value="TreeGrafter"/>
</dbReference>
<dbReference type="Pfam" id="PF01095">
    <property type="entry name" value="Pectinesterase"/>
    <property type="match status" value="2"/>
</dbReference>
<evidence type="ECO:0000256" key="2">
    <source>
        <dbReference type="ARBA" id="ARBA00022801"/>
    </source>
</evidence>
<comment type="catalytic activity">
    <reaction evidence="5">
        <text>[(1-&gt;4)-alpha-D-galacturonosyl methyl ester](n) + n H2O = [(1-&gt;4)-alpha-D-galacturonosyl](n) + n methanol + n H(+)</text>
        <dbReference type="Rhea" id="RHEA:22380"/>
        <dbReference type="Rhea" id="RHEA-COMP:14570"/>
        <dbReference type="Rhea" id="RHEA-COMP:14573"/>
        <dbReference type="ChEBI" id="CHEBI:15377"/>
        <dbReference type="ChEBI" id="CHEBI:15378"/>
        <dbReference type="ChEBI" id="CHEBI:17790"/>
        <dbReference type="ChEBI" id="CHEBI:140522"/>
        <dbReference type="ChEBI" id="CHEBI:140523"/>
        <dbReference type="EC" id="3.1.1.11"/>
    </reaction>
</comment>
<dbReference type="InterPro" id="IPR018040">
    <property type="entry name" value="Pectinesterase_Tyr_AS"/>
</dbReference>
<dbReference type="PROSITE" id="PS00800">
    <property type="entry name" value="PECTINESTERASE_1"/>
    <property type="match status" value="1"/>
</dbReference>
<dbReference type="GO" id="GO:0042545">
    <property type="term" value="P:cell wall modification"/>
    <property type="evidence" value="ECO:0007669"/>
    <property type="project" value="UniProtKB-UniRule"/>
</dbReference>
<dbReference type="InterPro" id="IPR000070">
    <property type="entry name" value="Pectinesterase_cat"/>
</dbReference>
<dbReference type="AlphaFoldDB" id="A0A1S8TWB7"/>
<protein>
    <recommendedName>
        <fullName evidence="5">Pectinesterase</fullName>
        <ecNumber evidence="5">3.1.1.11</ecNumber>
    </recommendedName>
</protein>
<dbReference type="InterPro" id="IPR011050">
    <property type="entry name" value="Pectin_lyase_fold/virulence"/>
</dbReference>
<dbReference type="STRING" id="29367.CLPUN_06540"/>
<gene>
    <name evidence="7" type="primary">pemA_1</name>
    <name evidence="7" type="ORF">CLPUN_06540</name>
</gene>
<reference evidence="7 8" key="1">
    <citation type="submission" date="2016-05" db="EMBL/GenBank/DDBJ databases">
        <title>Microbial solvent formation.</title>
        <authorList>
            <person name="Poehlein A."/>
            <person name="Montoya Solano J.D."/>
            <person name="Flitsch S."/>
            <person name="Krabben P."/>
            <person name="Duerre P."/>
            <person name="Daniel R."/>
        </authorList>
    </citation>
    <scope>NUCLEOTIDE SEQUENCE [LARGE SCALE GENOMIC DNA]</scope>
    <source>
        <strain evidence="7 8">DSM 2619</strain>
    </source>
</reference>
<comment type="similarity">
    <text evidence="1">Belongs to the pectinesterase family.</text>
</comment>
<evidence type="ECO:0000256" key="5">
    <source>
        <dbReference type="RuleBase" id="RU000589"/>
    </source>
</evidence>
<dbReference type="UniPathway" id="UPA00545">
    <property type="reaction ID" value="UER00823"/>
</dbReference>
<accession>A0A1S8TWB7</accession>
<dbReference type="Gene3D" id="2.160.20.10">
    <property type="entry name" value="Single-stranded right-handed beta-helix, Pectin lyase-like"/>
    <property type="match status" value="1"/>
</dbReference>
<dbReference type="GO" id="GO:0030599">
    <property type="term" value="F:pectinesterase activity"/>
    <property type="evidence" value="ECO:0007669"/>
    <property type="project" value="UniProtKB-UniRule"/>
</dbReference>
<dbReference type="PANTHER" id="PTHR31321:SF57">
    <property type="entry name" value="PECTINESTERASE 53-RELATED"/>
    <property type="match status" value="1"/>
</dbReference>
<keyword evidence="3 5" id="KW-0063">Aspartyl esterase</keyword>
<keyword evidence="2 5" id="KW-0378">Hydrolase</keyword>
<evidence type="ECO:0000256" key="1">
    <source>
        <dbReference type="ARBA" id="ARBA00008891"/>
    </source>
</evidence>
<feature type="active site" evidence="4">
    <location>
        <position position="178"/>
    </location>
</feature>
<proteinExistence type="inferred from homology"/>
<comment type="pathway">
    <text evidence="5">Glycan metabolism; pectin degradation; 2-dehydro-3-deoxy-D-gluconate from pectin: step 1/5.</text>
</comment>
<dbReference type="GO" id="GO:0045490">
    <property type="term" value="P:pectin catabolic process"/>
    <property type="evidence" value="ECO:0007669"/>
    <property type="project" value="UniProtKB-UniRule"/>
</dbReference>
<dbReference type="SUPFAM" id="SSF51126">
    <property type="entry name" value="Pectin lyase-like"/>
    <property type="match status" value="1"/>
</dbReference>
<dbReference type="InterPro" id="IPR033131">
    <property type="entry name" value="Pectinesterase_Asp_AS"/>
</dbReference>
<evidence type="ECO:0000259" key="6">
    <source>
        <dbReference type="Pfam" id="PF01095"/>
    </source>
</evidence>
<dbReference type="PROSITE" id="PS00503">
    <property type="entry name" value="PECTINESTERASE_2"/>
    <property type="match status" value="1"/>
</dbReference>
<comment type="caution">
    <text evidence="7">The sequence shown here is derived from an EMBL/GenBank/DDBJ whole genome shotgun (WGS) entry which is preliminary data.</text>
</comment>
<evidence type="ECO:0000256" key="4">
    <source>
        <dbReference type="PROSITE-ProRule" id="PRU10040"/>
    </source>
</evidence>
<evidence type="ECO:0000313" key="8">
    <source>
        <dbReference type="Proteomes" id="UP000190890"/>
    </source>
</evidence>
<name>A0A1S8TWB7_9CLOT</name>
<sequence length="323" mass="36279">MITVSKDGSGQFNTIQAALDSIPENNSTEIEIYIKKGIYKEKLSVSKPFVTFIGGDAKQTIITYDDYAKKIFPTGEVYRTFNSYTIFIEATNFTAKNITFENSAGVGEEVGQAVAVYVEGDKTKFKNCRFLANQDTLFTGPLPPKPIEGHNFGGPMDGKERIVGRQYYENCYIEGDIDFIFGSATAVFNKCEIFSKNRNCDINGYVTAASTVEGKEFGYVFIDCSLTSNANANSVYLGRPWRDYAKTAFINCYMGEHIIKEAWHSWNKPRAEKESSYVEYNSYGPGASNETRISWSHILTNEEAEKYTILNVLCGNDNWDLDL</sequence>
<keyword evidence="8" id="KW-1185">Reference proteome</keyword>
<evidence type="ECO:0000313" key="7">
    <source>
        <dbReference type="EMBL" id="OOM81990.1"/>
    </source>
</evidence>
<dbReference type="RefSeq" id="WP_077845949.1">
    <property type="nucleotide sequence ID" value="NZ_LZZM01000036.1"/>
</dbReference>
<dbReference type="Proteomes" id="UP000190890">
    <property type="component" value="Unassembled WGS sequence"/>
</dbReference>
<feature type="domain" description="Pectinesterase catalytic" evidence="6">
    <location>
        <begin position="2"/>
        <end position="139"/>
    </location>
</feature>
<organism evidence="7 8">
    <name type="scientific">Clostridium puniceum</name>
    <dbReference type="NCBI Taxonomy" id="29367"/>
    <lineage>
        <taxon>Bacteria</taxon>
        <taxon>Bacillati</taxon>
        <taxon>Bacillota</taxon>
        <taxon>Clostridia</taxon>
        <taxon>Eubacteriales</taxon>
        <taxon>Clostridiaceae</taxon>
        <taxon>Clostridium</taxon>
    </lineage>
</organism>
<dbReference type="InterPro" id="IPR012334">
    <property type="entry name" value="Pectin_lyas_fold"/>
</dbReference>
<evidence type="ECO:0000256" key="3">
    <source>
        <dbReference type="ARBA" id="ARBA00023085"/>
    </source>
</evidence>
<dbReference type="OrthoDB" id="9804686at2"/>
<dbReference type="EMBL" id="LZZM01000036">
    <property type="protein sequence ID" value="OOM81990.1"/>
    <property type="molecule type" value="Genomic_DNA"/>
</dbReference>
<dbReference type="EC" id="3.1.1.11" evidence="5"/>
<feature type="domain" description="Pectinesterase catalytic" evidence="6">
    <location>
        <begin position="164"/>
        <end position="315"/>
    </location>
</feature>
<dbReference type="PANTHER" id="PTHR31321">
    <property type="entry name" value="ACYL-COA THIOESTER HYDROLASE YBHC-RELATED"/>
    <property type="match status" value="1"/>
</dbReference>